<sequence length="312" mass="33335">MSSLPHTPASPDSSPRWNVGDAVVHRVDELVLPPETGPWLIPAATPDLVTQIPWLTPAFADPRGALHLAVHSFAVETGGLRVLVDTGIGNGKSRANPAWDNLDTPYLDRLAAAGFPPESVDMVILTHLHTDHVGWNTRPSGPGRWEPTFPHARYLVSRTEADYWSSADMDASRRQMLSDSVHPVRESGQLELIDVPADGADVAPGLRLLPTPGHTPGQVAVHLHSAGHSAVITGDCIHHPVQMARPALCSSVDVDPAQAARTRRSLLARLAGTDTLLLGSHFAPPTAGFVRSEGDSGTYRLSPVPGERPRTA</sequence>
<dbReference type="SUPFAM" id="SSF56281">
    <property type="entry name" value="Metallo-hydrolase/oxidoreductase"/>
    <property type="match status" value="1"/>
</dbReference>
<proteinExistence type="inferred from homology"/>
<dbReference type="Proteomes" id="UP000031501">
    <property type="component" value="Chromosome"/>
</dbReference>
<dbReference type="PANTHER" id="PTHR42978">
    <property type="entry name" value="QUORUM-QUENCHING LACTONASE YTNP-RELATED-RELATED"/>
    <property type="match status" value="1"/>
</dbReference>
<evidence type="ECO:0000259" key="6">
    <source>
        <dbReference type="SMART" id="SM00849"/>
    </source>
</evidence>
<evidence type="ECO:0000256" key="5">
    <source>
        <dbReference type="SAM" id="MobiDB-lite"/>
    </source>
</evidence>
<dbReference type="CDD" id="cd16277">
    <property type="entry name" value="metallo-hydrolase-like_MBL-fold"/>
    <property type="match status" value="1"/>
</dbReference>
<evidence type="ECO:0000256" key="1">
    <source>
        <dbReference type="ARBA" id="ARBA00007749"/>
    </source>
</evidence>
<feature type="region of interest" description="Disordered" evidence="5">
    <location>
        <begin position="287"/>
        <end position="312"/>
    </location>
</feature>
<dbReference type="PANTHER" id="PTHR42978:SF6">
    <property type="entry name" value="QUORUM-QUENCHING LACTONASE YTNP-RELATED"/>
    <property type="match status" value="1"/>
</dbReference>
<dbReference type="Pfam" id="PF00753">
    <property type="entry name" value="Lactamase_B"/>
    <property type="match status" value="1"/>
</dbReference>
<dbReference type="STRING" id="1355015.LK06_030375"/>
<reference evidence="7 8" key="1">
    <citation type="submission" date="2017-07" db="EMBL/GenBank/DDBJ databases">
        <title>Genome sequence of Streptomyces pluripotens MUSC 137T.</title>
        <authorList>
            <person name="Ser H.-L."/>
            <person name="Lee L.-H."/>
        </authorList>
    </citation>
    <scope>NUCLEOTIDE SEQUENCE [LARGE SCALE GENOMIC DNA]</scope>
    <source>
        <strain evidence="7 8">MUSC 137</strain>
    </source>
</reference>
<dbReference type="AlphaFoldDB" id="A0A221P932"/>
<dbReference type="InterPro" id="IPR001279">
    <property type="entry name" value="Metallo-B-lactamas"/>
</dbReference>
<evidence type="ECO:0000313" key="7">
    <source>
        <dbReference type="EMBL" id="ASN28833.1"/>
    </source>
</evidence>
<evidence type="ECO:0000313" key="8">
    <source>
        <dbReference type="Proteomes" id="UP000031501"/>
    </source>
</evidence>
<keyword evidence="3 7" id="KW-0378">Hydrolase</keyword>
<comment type="similarity">
    <text evidence="1">Belongs to the metallo-beta-lactamase superfamily.</text>
</comment>
<gene>
    <name evidence="7" type="ORF">LK07_31565</name>
</gene>
<dbReference type="EMBL" id="CP022433">
    <property type="protein sequence ID" value="ASN28833.1"/>
    <property type="molecule type" value="Genomic_DNA"/>
</dbReference>
<dbReference type="GO" id="GO:0016787">
    <property type="term" value="F:hydrolase activity"/>
    <property type="evidence" value="ECO:0007669"/>
    <property type="project" value="UniProtKB-KW"/>
</dbReference>
<dbReference type="InterPro" id="IPR051013">
    <property type="entry name" value="MBL_superfamily_lactonases"/>
</dbReference>
<evidence type="ECO:0000256" key="3">
    <source>
        <dbReference type="ARBA" id="ARBA00022801"/>
    </source>
</evidence>
<keyword evidence="8" id="KW-1185">Reference proteome</keyword>
<evidence type="ECO:0000256" key="4">
    <source>
        <dbReference type="ARBA" id="ARBA00022833"/>
    </source>
</evidence>
<keyword evidence="4" id="KW-0862">Zinc</keyword>
<dbReference type="SMART" id="SM00849">
    <property type="entry name" value="Lactamase_B"/>
    <property type="match status" value="1"/>
</dbReference>
<organism evidence="7 8">
    <name type="scientific">Streptomyces pluripotens</name>
    <dbReference type="NCBI Taxonomy" id="1355015"/>
    <lineage>
        <taxon>Bacteria</taxon>
        <taxon>Bacillati</taxon>
        <taxon>Actinomycetota</taxon>
        <taxon>Actinomycetes</taxon>
        <taxon>Kitasatosporales</taxon>
        <taxon>Streptomycetaceae</taxon>
        <taxon>Streptomyces</taxon>
    </lineage>
</organism>
<feature type="domain" description="Metallo-beta-lactamase" evidence="6">
    <location>
        <begin position="69"/>
        <end position="281"/>
    </location>
</feature>
<dbReference type="Gene3D" id="3.60.15.10">
    <property type="entry name" value="Ribonuclease Z/Hydroxyacylglutathione hydrolase-like"/>
    <property type="match status" value="1"/>
</dbReference>
<protein>
    <submittedName>
        <fullName evidence="7">MBL fold metallo-hydrolase</fullName>
    </submittedName>
</protein>
<dbReference type="OrthoDB" id="5177904at2"/>
<dbReference type="KEGG" id="splu:LK06_030375"/>
<dbReference type="RefSeq" id="WP_043409396.1">
    <property type="nucleotide sequence ID" value="NZ_CP021080.1"/>
</dbReference>
<name>A0A221P932_9ACTN</name>
<dbReference type="GO" id="GO:0046872">
    <property type="term" value="F:metal ion binding"/>
    <property type="evidence" value="ECO:0007669"/>
    <property type="project" value="UniProtKB-KW"/>
</dbReference>
<evidence type="ECO:0000256" key="2">
    <source>
        <dbReference type="ARBA" id="ARBA00022723"/>
    </source>
</evidence>
<dbReference type="InterPro" id="IPR036866">
    <property type="entry name" value="RibonucZ/Hydroxyglut_hydro"/>
</dbReference>
<accession>A0A221P932</accession>
<keyword evidence="2" id="KW-0479">Metal-binding</keyword>